<protein>
    <submittedName>
        <fullName evidence="2">Uncharacterized protein</fullName>
    </submittedName>
</protein>
<dbReference type="STRING" id="1524460.IX84_27880"/>
<name>A0A098S2F8_9BACT</name>
<keyword evidence="3" id="KW-1185">Reference proteome</keyword>
<comment type="caution">
    <text evidence="2">The sequence shown here is derived from an EMBL/GenBank/DDBJ whole genome shotgun (WGS) entry which is preliminary data.</text>
</comment>
<sequence>MRRLSWSLLLIFGLLACTDDKPAGEAGTETTSAPTAAETNTSGEGIAMKGSFQPPVAAEPSALVNTLTTDFWVWEYYVVDDKATRLANKGRWFKLSADGTYETGRWEDKTGHGSWRLLNQDGKKILQFDNIDDRQDEQWEIQGINQENDTMTWAGIKDSKTEGAILKAISLLTRPTRQQFGVAE</sequence>
<evidence type="ECO:0000313" key="3">
    <source>
        <dbReference type="Proteomes" id="UP000029736"/>
    </source>
</evidence>
<accession>A0A098S2F8</accession>
<dbReference type="RefSeq" id="WP_152605261.1">
    <property type="nucleotide sequence ID" value="NZ_CAKZLC010000533.1"/>
</dbReference>
<dbReference type="PROSITE" id="PS51257">
    <property type="entry name" value="PROKAR_LIPOPROTEIN"/>
    <property type="match status" value="1"/>
</dbReference>
<evidence type="ECO:0000256" key="1">
    <source>
        <dbReference type="SAM" id="MobiDB-lite"/>
    </source>
</evidence>
<feature type="region of interest" description="Disordered" evidence="1">
    <location>
        <begin position="23"/>
        <end position="44"/>
    </location>
</feature>
<dbReference type="AlphaFoldDB" id="A0A098S2F8"/>
<feature type="compositionally biased region" description="Low complexity" evidence="1">
    <location>
        <begin position="24"/>
        <end position="42"/>
    </location>
</feature>
<dbReference type="OrthoDB" id="1494283at2"/>
<proteinExistence type="predicted"/>
<gene>
    <name evidence="2" type="ORF">IX84_27880</name>
</gene>
<reference evidence="2 3" key="1">
    <citation type="journal article" date="2014" name="Int. J. Syst. Evol. Microbiol.">
        <title>Phaeodactylibacter xiamenensis gen. nov., sp. nov., a member of the family Saprospiraceae isolated from the marine alga Phaeodactylum tricornutum.</title>
        <authorList>
            <person name="Chen Z.Jr."/>
            <person name="Lei X."/>
            <person name="Lai Q."/>
            <person name="Li Y."/>
            <person name="Zhang B."/>
            <person name="Zhang J."/>
            <person name="Zhang H."/>
            <person name="Yang L."/>
            <person name="Zheng W."/>
            <person name="Tian Y."/>
            <person name="Yu Z."/>
            <person name="Xu H.Jr."/>
            <person name="Zheng T."/>
        </authorList>
    </citation>
    <scope>NUCLEOTIDE SEQUENCE [LARGE SCALE GENOMIC DNA]</scope>
    <source>
        <strain evidence="2 3">KD52</strain>
    </source>
</reference>
<organism evidence="2 3">
    <name type="scientific">Phaeodactylibacter xiamenensis</name>
    <dbReference type="NCBI Taxonomy" id="1524460"/>
    <lineage>
        <taxon>Bacteria</taxon>
        <taxon>Pseudomonadati</taxon>
        <taxon>Bacteroidota</taxon>
        <taxon>Saprospiria</taxon>
        <taxon>Saprospirales</taxon>
        <taxon>Haliscomenobacteraceae</taxon>
        <taxon>Phaeodactylibacter</taxon>
    </lineage>
</organism>
<evidence type="ECO:0000313" key="2">
    <source>
        <dbReference type="EMBL" id="KGE85327.1"/>
    </source>
</evidence>
<dbReference type="EMBL" id="JPOS01000090">
    <property type="protein sequence ID" value="KGE85327.1"/>
    <property type="molecule type" value="Genomic_DNA"/>
</dbReference>
<dbReference type="Proteomes" id="UP000029736">
    <property type="component" value="Unassembled WGS sequence"/>
</dbReference>